<keyword evidence="3 4" id="KW-0808">Transferase</keyword>
<dbReference type="GeneID" id="107769624"/>
<dbReference type="PaxDb" id="4097-A0A1S3XWU7"/>
<dbReference type="OMA" id="YDMGVYW"/>
<dbReference type="Proteomes" id="UP000790787">
    <property type="component" value="Chromosome 16"/>
</dbReference>
<dbReference type="AlphaFoldDB" id="A0A1S3XWU7"/>
<evidence type="ECO:0000256" key="4">
    <source>
        <dbReference type="RuleBase" id="RU003718"/>
    </source>
</evidence>
<dbReference type="RefSeq" id="XP_016444344.2">
    <property type="nucleotide sequence ID" value="XM_016588858.2"/>
</dbReference>
<dbReference type="InterPro" id="IPR035595">
    <property type="entry name" value="UDP_glycos_trans_CS"/>
</dbReference>
<dbReference type="SUPFAM" id="SSF53756">
    <property type="entry name" value="UDP-Glycosyltransferase/glycogen phosphorylase"/>
    <property type="match status" value="1"/>
</dbReference>
<dbReference type="FunFam" id="3.40.50.2000:FF:000088">
    <property type="entry name" value="Glycosyltransferase"/>
    <property type="match status" value="1"/>
</dbReference>
<dbReference type="EC" id="2.4.1.-" evidence="5"/>
<reference evidence="7" key="2">
    <citation type="submission" date="2025-08" db="UniProtKB">
        <authorList>
            <consortium name="RefSeq"/>
        </authorList>
    </citation>
    <scope>IDENTIFICATION</scope>
    <source>
        <tissue evidence="7">Leaf</tissue>
    </source>
</reference>
<dbReference type="OrthoDB" id="5835829at2759"/>
<keyword evidence="2 4" id="KW-0328">Glycosyltransferase</keyword>
<dbReference type="PROSITE" id="PS00375">
    <property type="entry name" value="UDPGT"/>
    <property type="match status" value="1"/>
</dbReference>
<dbReference type="PANTHER" id="PTHR48045:SF20">
    <property type="entry name" value="UDP-RHAMNOSE:RHAMNOSYLTRANSFERASE 1"/>
    <property type="match status" value="1"/>
</dbReference>
<dbReference type="RefSeq" id="XP_016444344.1">
    <property type="nucleotide sequence ID" value="XM_016588858.1"/>
</dbReference>
<sequence>MSDVKNFHFFMFPWLAFGHMIPYLELAKLLAKKGHKISFFSTPKNIQRLPKLPPNLKPKIEFITLQLPHVENLPENAEATIDLPYNKVRYLKIAFDKLQESMPKLIETLSPDFVIQDFASYWLVPITKKSQTPTIYFSIFPATGLSMGGDPSSIIIGDDDRVKPEDFTVKPKWVPFETNVRPSFYQIQRMFNDLVIDGGNVSDIYRLAVTVKGVDVVAIRSCYEFEGEWLQVIENLYEKEIIPIGLLPTTSYDDGEEDNNETWLEMKAWLDMQQKGSVVYIAFGSETKPSQDELTIIALGLELSNLPFFWVFRQQRGCADSEVIELPEQFEERTNGRGFICTSWAPQLKILNHESIGGFLTHSGWSSVIEAVQFEKPLILLPFLADQGMICSHLTEKKLGYPIFRNELDGSFTKECVAESLRLVIVEEKGKIYRQNVKEMKESCSKDVQQRFVDNLLDYLQSHKRFQRRESN</sequence>
<evidence type="ECO:0000313" key="7">
    <source>
        <dbReference type="RefSeq" id="XP_016444344.2"/>
    </source>
</evidence>
<dbReference type="FunFam" id="3.40.50.2000:FF:000037">
    <property type="entry name" value="Glycosyltransferase"/>
    <property type="match status" value="1"/>
</dbReference>
<evidence type="ECO:0000256" key="3">
    <source>
        <dbReference type="ARBA" id="ARBA00022679"/>
    </source>
</evidence>
<dbReference type="InterPro" id="IPR002213">
    <property type="entry name" value="UDP_glucos_trans"/>
</dbReference>
<dbReference type="Gene3D" id="3.40.50.2000">
    <property type="entry name" value="Glycogen Phosphorylase B"/>
    <property type="match status" value="2"/>
</dbReference>
<evidence type="ECO:0000313" key="6">
    <source>
        <dbReference type="Proteomes" id="UP000790787"/>
    </source>
</evidence>
<name>A0A1S3XWU7_TOBAC</name>
<protein>
    <recommendedName>
        <fullName evidence="5">Glycosyltransferase</fullName>
        <ecNumber evidence="5">2.4.1.-</ecNumber>
    </recommendedName>
</protein>
<proteinExistence type="inferred from homology"/>
<evidence type="ECO:0000256" key="2">
    <source>
        <dbReference type="ARBA" id="ARBA00022676"/>
    </source>
</evidence>
<dbReference type="GO" id="GO:0035251">
    <property type="term" value="F:UDP-glucosyltransferase activity"/>
    <property type="evidence" value="ECO:0000318"/>
    <property type="project" value="GO_Central"/>
</dbReference>
<comment type="similarity">
    <text evidence="1 4">Belongs to the UDP-glycosyltransferase family.</text>
</comment>
<keyword evidence="6" id="KW-1185">Reference proteome</keyword>
<evidence type="ECO:0000256" key="5">
    <source>
        <dbReference type="RuleBase" id="RU362057"/>
    </source>
</evidence>
<dbReference type="KEGG" id="nta:107769624"/>
<dbReference type="CDD" id="cd03784">
    <property type="entry name" value="GT1_Gtf-like"/>
    <property type="match status" value="1"/>
</dbReference>
<gene>
    <name evidence="7" type="primary">LOC107769624</name>
</gene>
<dbReference type="SMR" id="A0A1S3XWU7"/>
<accession>A0A1S3XWU7</accession>
<dbReference type="Pfam" id="PF00201">
    <property type="entry name" value="UDPGT"/>
    <property type="match status" value="1"/>
</dbReference>
<organism evidence="6 7">
    <name type="scientific">Nicotiana tabacum</name>
    <name type="common">Common tobacco</name>
    <dbReference type="NCBI Taxonomy" id="4097"/>
    <lineage>
        <taxon>Eukaryota</taxon>
        <taxon>Viridiplantae</taxon>
        <taxon>Streptophyta</taxon>
        <taxon>Embryophyta</taxon>
        <taxon>Tracheophyta</taxon>
        <taxon>Spermatophyta</taxon>
        <taxon>Magnoliopsida</taxon>
        <taxon>eudicotyledons</taxon>
        <taxon>Gunneridae</taxon>
        <taxon>Pentapetalae</taxon>
        <taxon>asterids</taxon>
        <taxon>lamiids</taxon>
        <taxon>Solanales</taxon>
        <taxon>Solanaceae</taxon>
        <taxon>Nicotianoideae</taxon>
        <taxon>Nicotianeae</taxon>
        <taxon>Nicotiana</taxon>
    </lineage>
</organism>
<evidence type="ECO:0000256" key="1">
    <source>
        <dbReference type="ARBA" id="ARBA00009995"/>
    </source>
</evidence>
<dbReference type="PANTHER" id="PTHR48045">
    <property type="entry name" value="UDP-GLYCOSYLTRANSFERASE 72B1"/>
    <property type="match status" value="1"/>
</dbReference>
<reference evidence="6" key="1">
    <citation type="journal article" date="2014" name="Nat. Commun.">
        <title>The tobacco genome sequence and its comparison with those of tomato and potato.</title>
        <authorList>
            <person name="Sierro N."/>
            <person name="Battey J.N."/>
            <person name="Ouadi S."/>
            <person name="Bakaher N."/>
            <person name="Bovet L."/>
            <person name="Willig A."/>
            <person name="Goepfert S."/>
            <person name="Peitsch M.C."/>
            <person name="Ivanov N.V."/>
        </authorList>
    </citation>
    <scope>NUCLEOTIDE SEQUENCE [LARGE SCALE GENOMIC DNA]</scope>
</reference>